<accession>A0ACB7VZP7</accession>
<protein>
    <submittedName>
        <fullName evidence="1">Uncharacterized protein</fullName>
    </submittedName>
</protein>
<reference evidence="2" key="1">
    <citation type="journal article" date="2022" name="Nat. Commun.">
        <title>Chromosome evolution and the genetic basis of agronomically important traits in greater yam.</title>
        <authorList>
            <person name="Bredeson J.V."/>
            <person name="Lyons J.B."/>
            <person name="Oniyinde I.O."/>
            <person name="Okereke N.R."/>
            <person name="Kolade O."/>
            <person name="Nnabue I."/>
            <person name="Nwadili C.O."/>
            <person name="Hribova E."/>
            <person name="Parker M."/>
            <person name="Nwogha J."/>
            <person name="Shu S."/>
            <person name="Carlson J."/>
            <person name="Kariba R."/>
            <person name="Muthemba S."/>
            <person name="Knop K."/>
            <person name="Barton G.J."/>
            <person name="Sherwood A.V."/>
            <person name="Lopez-Montes A."/>
            <person name="Asiedu R."/>
            <person name="Jamnadass R."/>
            <person name="Muchugi A."/>
            <person name="Goodstein D."/>
            <person name="Egesi C.N."/>
            <person name="Featherston J."/>
            <person name="Asfaw A."/>
            <person name="Simpson G.G."/>
            <person name="Dolezel J."/>
            <person name="Hendre P.S."/>
            <person name="Van Deynze A."/>
            <person name="Kumar P.L."/>
            <person name="Obidiegwu J.E."/>
            <person name="Bhattacharjee R."/>
            <person name="Rokhsar D.S."/>
        </authorList>
    </citation>
    <scope>NUCLEOTIDE SEQUENCE [LARGE SCALE GENOMIC DNA]</scope>
    <source>
        <strain evidence="2">cv. TDa95/00328</strain>
    </source>
</reference>
<dbReference type="Proteomes" id="UP000827976">
    <property type="component" value="Chromosome 5"/>
</dbReference>
<sequence length="60" mass="7120">MEKLNTKLYLQNCYIMKENEKLKKKAQLLNKENQALVSELKQRMSKENVKNSNPIQDLKP</sequence>
<organism evidence="1 2">
    <name type="scientific">Dioscorea alata</name>
    <name type="common">Purple yam</name>
    <dbReference type="NCBI Taxonomy" id="55571"/>
    <lineage>
        <taxon>Eukaryota</taxon>
        <taxon>Viridiplantae</taxon>
        <taxon>Streptophyta</taxon>
        <taxon>Embryophyta</taxon>
        <taxon>Tracheophyta</taxon>
        <taxon>Spermatophyta</taxon>
        <taxon>Magnoliopsida</taxon>
        <taxon>Liliopsida</taxon>
        <taxon>Dioscoreales</taxon>
        <taxon>Dioscoreaceae</taxon>
        <taxon>Dioscorea</taxon>
    </lineage>
</organism>
<comment type="caution">
    <text evidence="1">The sequence shown here is derived from an EMBL/GenBank/DDBJ whole genome shotgun (WGS) entry which is preliminary data.</text>
</comment>
<gene>
    <name evidence="1" type="ORF">IHE45_05G005800</name>
</gene>
<evidence type="ECO:0000313" key="1">
    <source>
        <dbReference type="EMBL" id="KAH7680638.1"/>
    </source>
</evidence>
<evidence type="ECO:0000313" key="2">
    <source>
        <dbReference type="Proteomes" id="UP000827976"/>
    </source>
</evidence>
<proteinExistence type="predicted"/>
<dbReference type="EMBL" id="CM037015">
    <property type="protein sequence ID" value="KAH7680638.1"/>
    <property type="molecule type" value="Genomic_DNA"/>
</dbReference>
<keyword evidence="2" id="KW-1185">Reference proteome</keyword>
<name>A0ACB7VZP7_DIOAL</name>